<organism evidence="1 2">
    <name type="scientific">Sclerotinia sclerotiorum (strain ATCC 18683 / 1980 / Ss-1)</name>
    <name type="common">White mold</name>
    <name type="synonym">Whetzelinia sclerotiorum</name>
    <dbReference type="NCBI Taxonomy" id="665079"/>
    <lineage>
        <taxon>Eukaryota</taxon>
        <taxon>Fungi</taxon>
        <taxon>Dikarya</taxon>
        <taxon>Ascomycota</taxon>
        <taxon>Pezizomycotina</taxon>
        <taxon>Leotiomycetes</taxon>
        <taxon>Helotiales</taxon>
        <taxon>Sclerotiniaceae</taxon>
        <taxon>Sclerotinia</taxon>
    </lineage>
</organism>
<accession>A7E8E9</accession>
<dbReference type="KEGG" id="ssl:SS1G_01577"/>
<dbReference type="RefSeq" id="XP_001597383.1">
    <property type="nucleotide sequence ID" value="XM_001597333.1"/>
</dbReference>
<protein>
    <submittedName>
        <fullName evidence="1">Uncharacterized protein</fullName>
    </submittedName>
</protein>
<proteinExistence type="predicted"/>
<dbReference type="Proteomes" id="UP000001312">
    <property type="component" value="Unassembled WGS sequence"/>
</dbReference>
<evidence type="ECO:0000313" key="1">
    <source>
        <dbReference type="EMBL" id="EDN96651.1"/>
    </source>
</evidence>
<dbReference type="AlphaFoldDB" id="A7E8E9"/>
<reference evidence="2" key="1">
    <citation type="journal article" date="2011" name="PLoS Genet.">
        <title>Genomic analysis of the necrotrophic fungal pathogens Sclerotinia sclerotiorum and Botrytis cinerea.</title>
        <authorList>
            <person name="Amselem J."/>
            <person name="Cuomo C.A."/>
            <person name="van Kan J.A."/>
            <person name="Viaud M."/>
            <person name="Benito E.P."/>
            <person name="Couloux A."/>
            <person name="Coutinho P.M."/>
            <person name="de Vries R.P."/>
            <person name="Dyer P.S."/>
            <person name="Fillinger S."/>
            <person name="Fournier E."/>
            <person name="Gout L."/>
            <person name="Hahn M."/>
            <person name="Kohn L."/>
            <person name="Lapalu N."/>
            <person name="Plummer K.M."/>
            <person name="Pradier J.M."/>
            <person name="Quevillon E."/>
            <person name="Sharon A."/>
            <person name="Simon A."/>
            <person name="ten Have A."/>
            <person name="Tudzynski B."/>
            <person name="Tudzynski P."/>
            <person name="Wincker P."/>
            <person name="Andrew M."/>
            <person name="Anthouard V."/>
            <person name="Beever R.E."/>
            <person name="Beffa R."/>
            <person name="Benoit I."/>
            <person name="Bouzid O."/>
            <person name="Brault B."/>
            <person name="Chen Z."/>
            <person name="Choquer M."/>
            <person name="Collemare J."/>
            <person name="Cotton P."/>
            <person name="Danchin E.G."/>
            <person name="Da Silva C."/>
            <person name="Gautier A."/>
            <person name="Giraud C."/>
            <person name="Giraud T."/>
            <person name="Gonzalez C."/>
            <person name="Grossetete S."/>
            <person name="Guldener U."/>
            <person name="Henrissat B."/>
            <person name="Howlett B.J."/>
            <person name="Kodira C."/>
            <person name="Kretschmer M."/>
            <person name="Lappartient A."/>
            <person name="Leroch M."/>
            <person name="Levis C."/>
            <person name="Mauceli E."/>
            <person name="Neuveglise C."/>
            <person name="Oeser B."/>
            <person name="Pearson M."/>
            <person name="Poulain J."/>
            <person name="Poussereau N."/>
            <person name="Quesneville H."/>
            <person name="Rascle C."/>
            <person name="Schumacher J."/>
            <person name="Segurens B."/>
            <person name="Sexton A."/>
            <person name="Silva E."/>
            <person name="Sirven C."/>
            <person name="Soanes D.M."/>
            <person name="Talbot N.J."/>
            <person name="Templeton M."/>
            <person name="Yandava C."/>
            <person name="Yarden O."/>
            <person name="Zeng Q."/>
            <person name="Rollins J.A."/>
            <person name="Lebrun M.H."/>
            <person name="Dickman M."/>
        </authorList>
    </citation>
    <scope>NUCLEOTIDE SEQUENCE [LARGE SCALE GENOMIC DNA]</scope>
    <source>
        <strain evidence="2">ATCC 18683 / 1980 / Ss-1</strain>
    </source>
</reference>
<dbReference type="InParanoid" id="A7E8E9"/>
<dbReference type="HOGENOM" id="CLU_3279750_0_0_1"/>
<dbReference type="EMBL" id="CH476622">
    <property type="protein sequence ID" value="EDN96651.1"/>
    <property type="molecule type" value="Genomic_DNA"/>
</dbReference>
<keyword evidence="2" id="KW-1185">Reference proteome</keyword>
<name>A7E8E9_SCLS1</name>
<gene>
    <name evidence="1" type="ORF">SS1G_01577</name>
</gene>
<dbReference type="GeneID" id="5493297"/>
<sequence length="41" mass="4694">MKKEVGWTASGYFDISPIKVNTKEWVSGVTHGLQRLYVVLR</sequence>
<evidence type="ECO:0000313" key="2">
    <source>
        <dbReference type="Proteomes" id="UP000001312"/>
    </source>
</evidence>